<dbReference type="RefSeq" id="WP_407143699.1">
    <property type="nucleotide sequence ID" value="NZ_JBGQQI010000046.1"/>
</dbReference>
<name>A0ABW8US44_9LACT</name>
<proteinExistence type="predicted"/>
<accession>A0ABW8US44</accession>
<comment type="caution">
    <text evidence="2">The sequence shown here is derived from an EMBL/GenBank/DDBJ whole genome shotgun (WGS) entry which is preliminary data.</text>
</comment>
<dbReference type="Proteomes" id="UP001625374">
    <property type="component" value="Unassembled WGS sequence"/>
</dbReference>
<keyword evidence="3" id="KW-1185">Reference proteome</keyword>
<dbReference type="Pfam" id="PF12389">
    <property type="entry name" value="Peptidase_M73"/>
    <property type="match status" value="1"/>
</dbReference>
<feature type="signal peptide" evidence="1">
    <location>
        <begin position="1"/>
        <end position="25"/>
    </location>
</feature>
<reference evidence="2 3" key="1">
    <citation type="submission" date="2024-08" db="EMBL/GenBank/DDBJ databases">
        <authorList>
            <person name="Arias E."/>
        </authorList>
    </citation>
    <scope>NUCLEOTIDE SEQUENCE [LARGE SCALE GENOMIC DNA]</scope>
    <source>
        <strain evidence="2 3">FAM 24106</strain>
    </source>
</reference>
<organism evidence="2 3">
    <name type="scientific">Marinilactibacillus psychrotolerans</name>
    <dbReference type="NCBI Taxonomy" id="191770"/>
    <lineage>
        <taxon>Bacteria</taxon>
        <taxon>Bacillati</taxon>
        <taxon>Bacillota</taxon>
        <taxon>Bacilli</taxon>
        <taxon>Lactobacillales</taxon>
        <taxon>Carnobacteriaceae</taxon>
        <taxon>Marinilactibacillus</taxon>
    </lineage>
</organism>
<evidence type="ECO:0000313" key="2">
    <source>
        <dbReference type="EMBL" id="MFL2103783.1"/>
    </source>
</evidence>
<dbReference type="InterPro" id="IPR022121">
    <property type="entry name" value="Peptidase_M73_camelysin"/>
</dbReference>
<dbReference type="EMBL" id="JBGQQK010000041">
    <property type="protein sequence ID" value="MFL2103783.1"/>
    <property type="molecule type" value="Genomic_DNA"/>
</dbReference>
<gene>
    <name evidence="2" type="ORF">ACEN37_10990</name>
</gene>
<dbReference type="InterPro" id="IPR023833">
    <property type="entry name" value="Signal_pept_SipW-depend-type"/>
</dbReference>
<evidence type="ECO:0000256" key="1">
    <source>
        <dbReference type="SAM" id="SignalP"/>
    </source>
</evidence>
<sequence length="185" mass="20917">MKKKRIVSLSLIVALIAIIAGGTYAYFTDDDDVTNEFTVGNINIELKEPNFNDKHLIPGKTVKKDPTVTVKEKSEDSYVFMYVDNKISHLLVELDINEDWGPVEGTDNLYVNTQFDNNIVKKAGTDRRLVPLFNEIIVLDDLDNEQFKDFNEDTDVINIMAFAHQAEGVDYDVAVQAAKDHFGIE</sequence>
<protein>
    <submittedName>
        <fullName evidence="2">TasA family protein</fullName>
    </submittedName>
</protein>
<feature type="chain" id="PRO_5047189107" evidence="1">
    <location>
        <begin position="26"/>
        <end position="185"/>
    </location>
</feature>
<evidence type="ECO:0000313" key="3">
    <source>
        <dbReference type="Proteomes" id="UP001625374"/>
    </source>
</evidence>
<dbReference type="NCBIfam" id="TIGR04088">
    <property type="entry name" value="cognate_SipW"/>
    <property type="match status" value="1"/>
</dbReference>
<keyword evidence="1" id="KW-0732">Signal</keyword>